<dbReference type="SUPFAM" id="SSF52047">
    <property type="entry name" value="RNI-like"/>
    <property type="match status" value="1"/>
</dbReference>
<dbReference type="SUPFAM" id="SSF52058">
    <property type="entry name" value="L domain-like"/>
    <property type="match status" value="1"/>
</dbReference>
<dbReference type="GO" id="GO:0043531">
    <property type="term" value="F:ADP binding"/>
    <property type="evidence" value="ECO:0007669"/>
    <property type="project" value="InterPro"/>
</dbReference>
<dbReference type="GO" id="GO:0043068">
    <property type="term" value="P:positive regulation of programmed cell death"/>
    <property type="evidence" value="ECO:0007669"/>
    <property type="project" value="UniProtKB-ARBA"/>
</dbReference>
<comment type="catalytic activity">
    <reaction evidence="11">
        <text>NAD(+) + H2O = ADP-D-ribose + nicotinamide + H(+)</text>
        <dbReference type="Rhea" id="RHEA:16301"/>
        <dbReference type="ChEBI" id="CHEBI:15377"/>
        <dbReference type="ChEBI" id="CHEBI:15378"/>
        <dbReference type="ChEBI" id="CHEBI:17154"/>
        <dbReference type="ChEBI" id="CHEBI:57540"/>
        <dbReference type="ChEBI" id="CHEBI:57967"/>
        <dbReference type="EC" id="3.2.2.6"/>
    </reaction>
    <physiologicalReaction direction="left-to-right" evidence="11">
        <dbReference type="Rhea" id="RHEA:16302"/>
    </physiologicalReaction>
</comment>
<dbReference type="SMART" id="SM00255">
    <property type="entry name" value="TIR"/>
    <property type="match status" value="1"/>
</dbReference>
<dbReference type="PRINTS" id="PR00364">
    <property type="entry name" value="DISEASERSIST"/>
</dbReference>
<dbReference type="Pfam" id="PF20160">
    <property type="entry name" value="C-JID"/>
    <property type="match status" value="1"/>
</dbReference>
<dbReference type="InterPro" id="IPR000157">
    <property type="entry name" value="TIR_dom"/>
</dbReference>
<evidence type="ECO:0000256" key="6">
    <source>
        <dbReference type="ARBA" id="ARBA00022737"/>
    </source>
</evidence>
<dbReference type="Gene3D" id="3.40.50.10140">
    <property type="entry name" value="Toll/interleukin-1 receptor homology (TIR) domain"/>
    <property type="match status" value="1"/>
</dbReference>
<dbReference type="GO" id="GO:0061809">
    <property type="term" value="F:NAD+ nucleosidase activity, cyclic ADP-ribose generating"/>
    <property type="evidence" value="ECO:0007669"/>
    <property type="project" value="UniProtKB-EC"/>
</dbReference>
<dbReference type="FunFam" id="3.40.50.10140:FF:000007">
    <property type="entry name" value="Disease resistance protein (TIR-NBS-LRR class)"/>
    <property type="match status" value="1"/>
</dbReference>
<dbReference type="InterPro" id="IPR045344">
    <property type="entry name" value="C-JID"/>
</dbReference>
<dbReference type="GO" id="GO:0007165">
    <property type="term" value="P:signal transduction"/>
    <property type="evidence" value="ECO:0007669"/>
    <property type="project" value="InterPro"/>
</dbReference>
<dbReference type="InterPro" id="IPR058192">
    <property type="entry name" value="WHD_ROQ1-like"/>
</dbReference>
<comment type="caution">
    <text evidence="15">The sequence shown here is derived from an EMBL/GenBank/DDBJ whole genome shotgun (WGS) entry which is preliminary data.</text>
</comment>
<dbReference type="EC" id="3.2.2.6" evidence="3"/>
<dbReference type="PANTHER" id="PTHR11017:SF570">
    <property type="entry name" value="DISEASE RESISTANCE PROTEIN (TIR-NBS CLASS)-RELATED"/>
    <property type="match status" value="1"/>
</dbReference>
<keyword evidence="4" id="KW-0963">Cytoplasm</keyword>
<accession>A0A438HET4</accession>
<organism evidence="15 16">
    <name type="scientific">Vitis vinifera</name>
    <name type="common">Grape</name>
    <dbReference type="NCBI Taxonomy" id="29760"/>
    <lineage>
        <taxon>Eukaryota</taxon>
        <taxon>Viridiplantae</taxon>
        <taxon>Streptophyta</taxon>
        <taxon>Embryophyta</taxon>
        <taxon>Tracheophyta</taxon>
        <taxon>Spermatophyta</taxon>
        <taxon>Magnoliopsida</taxon>
        <taxon>eudicotyledons</taxon>
        <taxon>Gunneridae</taxon>
        <taxon>Pentapetalae</taxon>
        <taxon>rosids</taxon>
        <taxon>Vitales</taxon>
        <taxon>Vitaceae</taxon>
        <taxon>Viteae</taxon>
        <taxon>Vitis</taxon>
    </lineage>
</organism>
<dbReference type="Pfam" id="PF00931">
    <property type="entry name" value="NB-ARC"/>
    <property type="match status" value="1"/>
</dbReference>
<evidence type="ECO:0000313" key="15">
    <source>
        <dbReference type="EMBL" id="RVW82958.1"/>
    </source>
</evidence>
<sequence>MASTSSTSISTFTPQWKYEVFLSFRGKDTRLNFTDRLYENLIGRGIDTFRDDSLTSGEEIAPELLKAIEESRFSLIVFSENYAGSRWCLDELVKIMKCRKEMKQTVIPIFYHVEPFHVRHQTGRFGEAFSNYKEDTEEMKEKVRSWRSALTEAANISGEHVKDGYESEYIHKIVNNIYMKSDCRMFYVGDSLIGGIGKTTIAKVVYNKIFRQFEHTSFLENVRDGKTRGFCHLQNQLLSDLQVERNQNVSSAVGQQATTIEKVLRFKRVFIVLDNIDDSDQFEHLPIDRNWLRKGSRVIITTRNKQLLQEMDDVYEVEKLNSEQARELFSLFAFRQNLPKRDFIHLSDRVVRYCDGLPLALKVLGSLLLDKTIFEWESQLRKLKRKPEANIQNVLKISYDELDDTQQKIFLDIACFFNGEDKDYVTRILDSCGLDAEIEIRVLYDKCLISLSKNKILMHDLIQEMGRNIIRSESPDDPTKWSRLWDPSDVCRAFTMGKGMRKVEAIFLDLSRSTPLEISTKIFAKMKELRLLKIYSSGYYGTMEKHLKVILLEDFQFPAHELRYLHWEEYPLKSLPSNFLGVSLIELNMEDSNIKQLRQRNERLEQLKILNLSGSKQLTEISNFSNMPNLEQLQLAGCTSLNVVDPSIGVLKKLTSLGLFGCENLTSLPRSIQYLDSLKTINLSDCSNFEEFPEMMGSPMKALYSLQLDGCAIKELPSSIEHLTGLVYLSMSCCKNLRSLPSSICRLKSLWTLSLNDCSNLDTFPEIMEDMKCLILLDLRGSGIKELPSSIQNLESLTHLYMSSCLVTLPDSIYNLRSLEELTLEGCSNLEKFPKNPEGFCSLKRLNLSHCNLMEGSIPTDIWNLYSSLVLLNLSWNPMVSIPSGISQLCKLRYLDISHCKMLQDIPELPSSLREIDAHGCTKLEMLSSPSSLLWSSLLKWFNPTSNEHLNCKEGKMILILGNGGIPGWVLHQEIGSQVRIEPPLNWYEDDHFLGFAFFTLFRDETLHCLYGSQFSLRLRGDPDEVVDDRDISFECACDSLDLDASDLLWVTLYPKNAIPTKYHRKQPWHFLAAFDGGATDTNIQRCGVQLIYTHDYLHDNVPMLVDHQRGHDDAGENQADDQEPHPKRLRASSTDLKL</sequence>
<dbReference type="PANTHER" id="PTHR11017">
    <property type="entry name" value="LEUCINE-RICH REPEAT-CONTAINING PROTEIN"/>
    <property type="match status" value="1"/>
</dbReference>
<keyword evidence="6" id="KW-0677">Repeat</keyword>
<evidence type="ECO:0000256" key="7">
    <source>
        <dbReference type="ARBA" id="ARBA00022801"/>
    </source>
</evidence>
<evidence type="ECO:0000259" key="14">
    <source>
        <dbReference type="PROSITE" id="PS50104"/>
    </source>
</evidence>
<evidence type="ECO:0000256" key="8">
    <source>
        <dbReference type="ARBA" id="ARBA00022821"/>
    </source>
</evidence>
<evidence type="ECO:0000256" key="1">
    <source>
        <dbReference type="ARBA" id="ARBA00004123"/>
    </source>
</evidence>
<dbReference type="AlphaFoldDB" id="A0A438HET4"/>
<dbReference type="InterPro" id="IPR044974">
    <property type="entry name" value="Disease_R_plants"/>
</dbReference>
<dbReference type="InterPro" id="IPR002182">
    <property type="entry name" value="NB-ARC"/>
</dbReference>
<evidence type="ECO:0000256" key="4">
    <source>
        <dbReference type="ARBA" id="ARBA00022490"/>
    </source>
</evidence>
<dbReference type="GO" id="GO:0050832">
    <property type="term" value="P:defense response to fungus"/>
    <property type="evidence" value="ECO:0007669"/>
    <property type="project" value="UniProtKB-ARBA"/>
</dbReference>
<dbReference type="Pfam" id="PF01582">
    <property type="entry name" value="TIR"/>
    <property type="match status" value="1"/>
</dbReference>
<protein>
    <recommendedName>
        <fullName evidence="3">ADP-ribosyl cyclase/cyclic ADP-ribose hydrolase</fullName>
        <ecNumber evidence="3">3.2.2.6</ecNumber>
    </recommendedName>
</protein>
<evidence type="ECO:0000256" key="3">
    <source>
        <dbReference type="ARBA" id="ARBA00011982"/>
    </source>
</evidence>
<evidence type="ECO:0000256" key="11">
    <source>
        <dbReference type="ARBA" id="ARBA00047304"/>
    </source>
</evidence>
<dbReference type="SUPFAM" id="SSF52540">
    <property type="entry name" value="P-loop containing nucleoside triphosphate hydrolases"/>
    <property type="match status" value="1"/>
</dbReference>
<feature type="region of interest" description="Disordered" evidence="13">
    <location>
        <begin position="1107"/>
        <end position="1139"/>
    </location>
</feature>
<dbReference type="Pfam" id="PF23286">
    <property type="entry name" value="LRR_13"/>
    <property type="match status" value="1"/>
</dbReference>
<name>A0A438HET4_VITVI</name>
<dbReference type="InterPro" id="IPR035897">
    <property type="entry name" value="Toll_tir_struct_dom_sf"/>
</dbReference>
<keyword evidence="5" id="KW-0433">Leucine-rich repeat</keyword>
<dbReference type="InterPro" id="IPR042197">
    <property type="entry name" value="Apaf_helical"/>
</dbReference>
<dbReference type="GO" id="GO:0005737">
    <property type="term" value="C:cytoplasm"/>
    <property type="evidence" value="ECO:0007669"/>
    <property type="project" value="UniProtKB-SubCell"/>
</dbReference>
<dbReference type="Gene3D" id="3.40.50.300">
    <property type="entry name" value="P-loop containing nucleotide triphosphate hydrolases"/>
    <property type="match status" value="1"/>
</dbReference>
<dbReference type="GO" id="GO:0005634">
    <property type="term" value="C:nucleus"/>
    <property type="evidence" value="ECO:0007669"/>
    <property type="project" value="UniProtKB-SubCell"/>
</dbReference>
<dbReference type="InterPro" id="IPR058546">
    <property type="entry name" value="RPS4B/Roq1-like_LRR"/>
</dbReference>
<evidence type="ECO:0000256" key="12">
    <source>
        <dbReference type="ARBA" id="ARBA00061488"/>
    </source>
</evidence>
<evidence type="ECO:0000256" key="9">
    <source>
        <dbReference type="ARBA" id="ARBA00023027"/>
    </source>
</evidence>
<comment type="similarity">
    <text evidence="12">Belongs to the disease resistance TIR-NB-LRR family.</text>
</comment>
<evidence type="ECO:0000256" key="10">
    <source>
        <dbReference type="ARBA" id="ARBA00023242"/>
    </source>
</evidence>
<keyword evidence="8" id="KW-0611">Plant defense</keyword>
<dbReference type="Proteomes" id="UP000288805">
    <property type="component" value="Unassembled WGS sequence"/>
</dbReference>
<dbReference type="InterPro" id="IPR032675">
    <property type="entry name" value="LRR_dom_sf"/>
</dbReference>
<keyword evidence="10" id="KW-0539">Nucleus</keyword>
<dbReference type="InterPro" id="IPR027417">
    <property type="entry name" value="P-loop_NTPase"/>
</dbReference>
<reference evidence="15 16" key="1">
    <citation type="journal article" date="2018" name="PLoS Genet.">
        <title>Population sequencing reveals clonal diversity and ancestral inbreeding in the grapevine cultivar Chardonnay.</title>
        <authorList>
            <person name="Roach M.J."/>
            <person name="Johnson D.L."/>
            <person name="Bohlmann J."/>
            <person name="van Vuuren H.J."/>
            <person name="Jones S.J."/>
            <person name="Pretorius I.S."/>
            <person name="Schmidt S.A."/>
            <person name="Borneman A.R."/>
        </authorList>
    </citation>
    <scope>NUCLEOTIDE SEQUENCE [LARGE SCALE GENOMIC DNA]</scope>
    <source>
        <strain evidence="16">cv. Chardonnay</strain>
        <tissue evidence="15">Leaf</tissue>
    </source>
</reference>
<evidence type="ECO:0000256" key="2">
    <source>
        <dbReference type="ARBA" id="ARBA00004496"/>
    </source>
</evidence>
<comment type="subcellular location">
    <subcellularLocation>
        <location evidence="2">Cytoplasm</location>
    </subcellularLocation>
    <subcellularLocation>
        <location evidence="1">Nucleus</location>
    </subcellularLocation>
</comment>
<dbReference type="SUPFAM" id="SSF52200">
    <property type="entry name" value="Toll/Interleukin receptor TIR domain"/>
    <property type="match status" value="1"/>
</dbReference>
<evidence type="ECO:0000256" key="5">
    <source>
        <dbReference type="ARBA" id="ARBA00022614"/>
    </source>
</evidence>
<dbReference type="Pfam" id="PF23282">
    <property type="entry name" value="WHD_ROQ1"/>
    <property type="match status" value="1"/>
</dbReference>
<dbReference type="EMBL" id="QGNW01000233">
    <property type="protein sequence ID" value="RVW82958.1"/>
    <property type="molecule type" value="Genomic_DNA"/>
</dbReference>
<dbReference type="PROSITE" id="PS50104">
    <property type="entry name" value="TIR"/>
    <property type="match status" value="1"/>
</dbReference>
<proteinExistence type="inferred from homology"/>
<feature type="domain" description="TIR" evidence="14">
    <location>
        <begin position="16"/>
        <end position="181"/>
    </location>
</feature>
<dbReference type="Gene3D" id="3.80.10.10">
    <property type="entry name" value="Ribonuclease Inhibitor"/>
    <property type="match status" value="3"/>
</dbReference>
<evidence type="ECO:0000313" key="16">
    <source>
        <dbReference type="Proteomes" id="UP000288805"/>
    </source>
</evidence>
<keyword evidence="9" id="KW-0520">NAD</keyword>
<dbReference type="FunFam" id="3.80.10.10:FF:000386">
    <property type="entry name" value="Disease resistance protein RPS4"/>
    <property type="match status" value="1"/>
</dbReference>
<gene>
    <name evidence="15" type="primary">N_53</name>
    <name evidence="15" type="ORF">CK203_042469</name>
</gene>
<keyword evidence="7" id="KW-0378">Hydrolase</keyword>
<dbReference type="Gene3D" id="1.10.8.430">
    <property type="entry name" value="Helical domain of apoptotic protease-activating factors"/>
    <property type="match status" value="1"/>
</dbReference>
<evidence type="ECO:0000256" key="13">
    <source>
        <dbReference type="SAM" id="MobiDB-lite"/>
    </source>
</evidence>